<dbReference type="RefSeq" id="WP_003334113.1">
    <property type="nucleotide sequence ID" value="NZ_CP007806.1"/>
</dbReference>
<sequence length="562" mass="62375">MRKAKKLHTALATFIAVSMLSVTPVWAADTSASTTPAPAKQEQANLPTAVKQSLDKVLTAIPELKAFTVVSHRPDSDNKTQTGKYQVYLLKRSDKGADKASKDKIEPEAFLSFDQKSGRLLELSINHSEWTSDTPPSEKLAKEKATAFLKTVLGDELDKLKVSEHSGVSQSGMTTEDGKRMDWKYRSVAFERLYNGIPLLSSGVHVSVDKSGNITAYYLGDSDIVYDDKKFPDPKEALSKEKAEEALQKLTEMNVFYISNYSNNQAKTNSKPVIAYAPAQVKILDAKTGKPMDTWDSTKPLTPKKVSISAKGEALMVTSKAEAEKLLSSPAFGLDLSKLKYDEREEKDSYTGNTYVEYSWSSHTDDNKNIYINLSANKATGEVIRMNLHDSSQLGKKGNLSPADAEKAALPFIEKYADSKVKELSLDSLFSNDQDTKQIPEWVDKSKLKKNEKHPQYYLTFSQLHQNIPVADKAYSVQVDALTGKIIGFHFDLQTEAALPDSKKIITAEQAKKAFIASHPVKLSYLWPQYEDQMAPAPLLVYILSQPSDSYFIDALTGEPLQ</sequence>
<keyword evidence="4" id="KW-1185">Reference proteome</keyword>
<reference evidence="3 4" key="1">
    <citation type="journal article" date="2011" name="J. Bacteriol.">
        <title>Genome sequence of Brevibacillus laterosporus LMG 15441, a pathogen of invertebrates.</title>
        <authorList>
            <person name="Djukic M."/>
            <person name="Poehlein A."/>
            <person name="Thurmer A."/>
            <person name="Daniel R."/>
        </authorList>
    </citation>
    <scope>NUCLEOTIDE SEQUENCE [LARGE SCALE GENOMIC DNA]</scope>
    <source>
        <strain evidence="3 4">LMG 15441</strain>
    </source>
</reference>
<evidence type="ECO:0000259" key="2">
    <source>
        <dbReference type="Pfam" id="PF16244"/>
    </source>
</evidence>
<protein>
    <submittedName>
        <fullName evidence="3">Peptidase propeptide and YPEB domain protein</fullName>
    </submittedName>
</protein>
<name>A0A075R8B4_BRELA</name>
<feature type="chain" id="PRO_5001709196" evidence="1">
    <location>
        <begin position="28"/>
        <end position="562"/>
    </location>
</feature>
<gene>
    <name evidence="3" type="ORF">BRLA_c045530</name>
</gene>
<dbReference type="Pfam" id="PF16244">
    <property type="entry name" value="DUF4901"/>
    <property type="match status" value="2"/>
</dbReference>
<feature type="domain" description="YcdB/YcdC repeated" evidence="2">
    <location>
        <begin position="112"/>
        <end position="219"/>
    </location>
</feature>
<feature type="domain" description="YcdB/YcdC repeated" evidence="2">
    <location>
        <begin position="345"/>
        <end position="491"/>
    </location>
</feature>
<evidence type="ECO:0000313" key="3">
    <source>
        <dbReference type="EMBL" id="AIG28817.1"/>
    </source>
</evidence>
<dbReference type="KEGG" id="blr:BRLA_c045530"/>
<evidence type="ECO:0000313" key="4">
    <source>
        <dbReference type="Proteomes" id="UP000005850"/>
    </source>
</evidence>
<feature type="signal peptide" evidence="1">
    <location>
        <begin position="1"/>
        <end position="27"/>
    </location>
</feature>
<dbReference type="InterPro" id="IPR032599">
    <property type="entry name" value="YcdB/YcdC_rep_domain"/>
</dbReference>
<keyword evidence="1" id="KW-0732">Signal</keyword>
<dbReference type="HOGENOM" id="CLU_033979_0_0_9"/>
<dbReference type="EMBL" id="CP007806">
    <property type="protein sequence ID" value="AIG28817.1"/>
    <property type="molecule type" value="Genomic_DNA"/>
</dbReference>
<proteinExistence type="predicted"/>
<evidence type="ECO:0000256" key="1">
    <source>
        <dbReference type="SAM" id="SignalP"/>
    </source>
</evidence>
<dbReference type="eggNOG" id="ENOG502Z8UD">
    <property type="taxonomic scope" value="Bacteria"/>
</dbReference>
<organism evidence="3 4">
    <name type="scientific">Brevibacillus laterosporus LMG 15441</name>
    <dbReference type="NCBI Taxonomy" id="1042163"/>
    <lineage>
        <taxon>Bacteria</taxon>
        <taxon>Bacillati</taxon>
        <taxon>Bacillota</taxon>
        <taxon>Bacilli</taxon>
        <taxon>Bacillales</taxon>
        <taxon>Paenibacillaceae</taxon>
        <taxon>Brevibacillus</taxon>
    </lineage>
</organism>
<dbReference type="Proteomes" id="UP000005850">
    <property type="component" value="Chromosome"/>
</dbReference>
<dbReference type="STRING" id="1042163.BRLA_c045530"/>
<accession>A0A075R8B4</accession>
<dbReference type="AlphaFoldDB" id="A0A075R8B4"/>